<dbReference type="AlphaFoldDB" id="A0A1W0WMY2"/>
<dbReference type="GO" id="GO:0000209">
    <property type="term" value="P:protein polyubiquitination"/>
    <property type="evidence" value="ECO:0007669"/>
    <property type="project" value="InterPro"/>
</dbReference>
<organism evidence="12 13">
    <name type="scientific">Hypsibius exemplaris</name>
    <name type="common">Freshwater tardigrade</name>
    <dbReference type="NCBI Taxonomy" id="2072580"/>
    <lineage>
        <taxon>Eukaryota</taxon>
        <taxon>Metazoa</taxon>
        <taxon>Ecdysozoa</taxon>
        <taxon>Tardigrada</taxon>
        <taxon>Eutardigrada</taxon>
        <taxon>Parachela</taxon>
        <taxon>Hypsibioidea</taxon>
        <taxon>Hypsibiidae</taxon>
        <taxon>Hypsibius</taxon>
    </lineage>
</organism>
<dbReference type="EMBL" id="MTYJ01000073">
    <property type="protein sequence ID" value="OQV16517.1"/>
    <property type="molecule type" value="Genomic_DNA"/>
</dbReference>
<dbReference type="PROSITE" id="PS50237">
    <property type="entry name" value="HECT"/>
    <property type="match status" value="1"/>
</dbReference>
<keyword evidence="5 10" id="KW-0833">Ubl conjugation pathway</keyword>
<dbReference type="InterPro" id="IPR000569">
    <property type="entry name" value="HECT_dom"/>
</dbReference>
<dbReference type="Gene3D" id="3.30.2160.10">
    <property type="entry name" value="Hect, E3 ligase catalytic domain"/>
    <property type="match status" value="1"/>
</dbReference>
<evidence type="ECO:0000256" key="1">
    <source>
        <dbReference type="ARBA" id="ARBA00000885"/>
    </source>
</evidence>
<evidence type="ECO:0000256" key="5">
    <source>
        <dbReference type="ARBA" id="ARBA00022786"/>
    </source>
</evidence>
<dbReference type="OrthoDB" id="8068875at2759"/>
<evidence type="ECO:0000256" key="7">
    <source>
        <dbReference type="ARBA" id="ARBA00034105"/>
    </source>
</evidence>
<comment type="pathway">
    <text evidence="2">Protein modification; protein ubiquitination.</text>
</comment>
<dbReference type="GO" id="GO:0014069">
    <property type="term" value="C:postsynaptic density"/>
    <property type="evidence" value="ECO:0007669"/>
    <property type="project" value="UniProtKB-SubCell"/>
</dbReference>
<dbReference type="CDD" id="cd00078">
    <property type="entry name" value="HECTc"/>
    <property type="match status" value="1"/>
</dbReference>
<dbReference type="FunFam" id="3.30.2410.10:FF:000012">
    <property type="entry name" value="Ubiquitin-protein ligase E3B"/>
    <property type="match status" value="1"/>
</dbReference>
<keyword evidence="6" id="KW-0770">Synapse</keyword>
<accession>A0A1W0WMY2</accession>
<keyword evidence="12" id="KW-0436">Ligase</keyword>
<dbReference type="PANTHER" id="PTHR45700">
    <property type="entry name" value="UBIQUITIN-PROTEIN LIGASE E3C"/>
    <property type="match status" value="1"/>
</dbReference>
<evidence type="ECO:0000256" key="10">
    <source>
        <dbReference type="PROSITE-ProRule" id="PRU00104"/>
    </source>
</evidence>
<feature type="domain" description="HECT" evidence="11">
    <location>
        <begin position="695"/>
        <end position="1062"/>
    </location>
</feature>
<dbReference type="Gene3D" id="3.90.1750.10">
    <property type="entry name" value="Hect, E3 ligase catalytic domains"/>
    <property type="match status" value="1"/>
</dbReference>
<evidence type="ECO:0000256" key="4">
    <source>
        <dbReference type="ARBA" id="ARBA00022679"/>
    </source>
</evidence>
<sequence length="1062" mass="120633">MFVSLPNKSLSVVEEAKADRESRAREKIRVDAAILIQSLFRRCLCIKHLRAEQFREFDQIFPTAAAPIESTVTPAVTAEDAFAALRQFFFMFNAKEDRDRFRRVCQYLIASIGSDKSVYSYMSILQKTESVAVWRRQVLFILRICVGYLQPLRPEQAADAKDLILYSQVIIILTHSSQWKAVRIPNETVRNVMNGLTAKWMQELVRAGLYPALRDVLLRGMARTKPSLTAGTLFPLLTLLVRPMVLEAFATDVDKQKAVIGIFSVPGFMLHVETICPVFIDTFRKLELLRTWNGLLTTDQAWLLIKKELTTSSAVLSVVANLAYGFWLSRDEAGDVDVLHVVSTIIFLLDLCNEIGGTHKSAAASKWHPIFGWSTDRIDQSHLDAIGFVQQQLQVIWRKDFVKTVFGRSVERKMESVVAAKKSEIPPAGGPSKATVMLQRLGLSAAKSTSKLKLSDGEVSRFAIVSAMYQTAINTLVRLRLDILTGLCVQGALPSTLWSMIKGIGVQQFVELLKPSANTYTTEFQLLGLFCNLSAHLITIMDDLELYEEQKIFTIADLSEMAKFLNELVFRIIWDELMPVGQLKMDPLFTTAHRLLQLLYQRNSRRRFAPDEHWIMNEAKGSSFFNELKEKRSNAQQLLTYAPHCIPHHDRVKLFRQWIKEERAAHQDASVTPILITVQRKRIVEDGYQHISQLTPEELKGVIRVRFINAEGVAEAGIDQDGVFKEFLEETIKRVFDPNLHLFKTTVDNRIYPSPTSNVQDNHLELISFVGRVLGKAVYEGIVVDVPLANFFLSHILRFHTVNPVFSYFDELASFDADLYRNLSTLKRYPGDVAELGLNFTCDEDRLGQIISHDLGADGGDREVTEENKILYIHYMAHFRMHQQIKDQLKAFIQGFLSIVKPEWVAIFSPPELQKLISGDSQSIDLRDLRKHTSYYGGFHSSHRVVGWLWDVLEKDFTEEERGLFLKFVTSCSKPPLLGFAYLDPPFSIRCVEVGEDQDSGDTLGSVFRGFFTIGKKKGTTGRLPTSSTCFNLLKLPNYPKKSILREKLRYAIRSNSGFELS</sequence>
<dbReference type="GO" id="GO:0016874">
    <property type="term" value="F:ligase activity"/>
    <property type="evidence" value="ECO:0007669"/>
    <property type="project" value="UniProtKB-KW"/>
</dbReference>
<dbReference type="FunFam" id="3.30.2160.10:FF:000002">
    <property type="entry name" value="Putative Ubiquitin-protein ligase E3C"/>
    <property type="match status" value="1"/>
</dbReference>
<feature type="active site" description="Glycyl thioester intermediate" evidence="10">
    <location>
        <position position="1030"/>
    </location>
</feature>
<dbReference type="Pfam" id="PF00632">
    <property type="entry name" value="HECT"/>
    <property type="match status" value="1"/>
</dbReference>
<keyword evidence="4" id="KW-0808">Transferase</keyword>
<evidence type="ECO:0000256" key="6">
    <source>
        <dbReference type="ARBA" id="ARBA00023018"/>
    </source>
</evidence>
<evidence type="ECO:0000256" key="3">
    <source>
        <dbReference type="ARBA" id="ARBA00012485"/>
    </source>
</evidence>
<dbReference type="Gene3D" id="3.30.2410.10">
    <property type="entry name" value="Hect, E3 ligase catalytic domain"/>
    <property type="match status" value="1"/>
</dbReference>
<dbReference type="EC" id="2.3.2.26" evidence="3"/>
<evidence type="ECO:0000313" key="13">
    <source>
        <dbReference type="Proteomes" id="UP000192578"/>
    </source>
</evidence>
<keyword evidence="13" id="KW-1185">Reference proteome</keyword>
<dbReference type="InterPro" id="IPR035983">
    <property type="entry name" value="Hect_E3_ubiquitin_ligase"/>
</dbReference>
<gene>
    <name evidence="12" type="ORF">BV898_09355</name>
</gene>
<comment type="catalytic activity">
    <reaction evidence="1">
        <text>S-ubiquitinyl-[E2 ubiquitin-conjugating enzyme]-L-cysteine + [acceptor protein]-L-lysine = [E2 ubiquitin-conjugating enzyme]-L-cysteine + N(6)-ubiquitinyl-[acceptor protein]-L-lysine.</text>
        <dbReference type="EC" id="2.3.2.26"/>
    </reaction>
</comment>
<evidence type="ECO:0000313" key="12">
    <source>
        <dbReference type="EMBL" id="OQV16517.1"/>
    </source>
</evidence>
<reference evidence="13" key="1">
    <citation type="submission" date="2017-01" db="EMBL/GenBank/DDBJ databases">
        <title>Comparative genomics of anhydrobiosis in the tardigrade Hypsibius dujardini.</title>
        <authorList>
            <person name="Yoshida Y."/>
            <person name="Koutsovoulos G."/>
            <person name="Laetsch D."/>
            <person name="Stevens L."/>
            <person name="Kumar S."/>
            <person name="Horikawa D."/>
            <person name="Ishino K."/>
            <person name="Komine S."/>
            <person name="Tomita M."/>
            <person name="Blaxter M."/>
            <person name="Arakawa K."/>
        </authorList>
    </citation>
    <scope>NUCLEOTIDE SEQUENCE [LARGE SCALE GENOMIC DNA]</scope>
    <source>
        <strain evidence="13">Z151</strain>
    </source>
</reference>
<evidence type="ECO:0000259" key="11">
    <source>
        <dbReference type="PROSITE" id="PS50237"/>
    </source>
</evidence>
<protein>
    <recommendedName>
        <fullName evidence="8">Ubiquitin-protein ligase E3B</fullName>
        <ecNumber evidence="3">2.3.2.26</ecNumber>
    </recommendedName>
    <alternativeName>
        <fullName evidence="9">HECT-type ubiquitin transferase E3B</fullName>
    </alternativeName>
</protein>
<evidence type="ECO:0000256" key="2">
    <source>
        <dbReference type="ARBA" id="ARBA00004906"/>
    </source>
</evidence>
<dbReference type="Proteomes" id="UP000192578">
    <property type="component" value="Unassembled WGS sequence"/>
</dbReference>
<proteinExistence type="predicted"/>
<dbReference type="GO" id="GO:0006511">
    <property type="term" value="P:ubiquitin-dependent protein catabolic process"/>
    <property type="evidence" value="ECO:0007669"/>
    <property type="project" value="TreeGrafter"/>
</dbReference>
<comment type="subcellular location">
    <subcellularLocation>
        <location evidence="7">Postsynaptic density</location>
    </subcellularLocation>
</comment>
<name>A0A1W0WMY2_HYPEX</name>
<comment type="caution">
    <text evidence="12">The sequence shown here is derived from an EMBL/GenBank/DDBJ whole genome shotgun (WGS) entry which is preliminary data.</text>
</comment>
<dbReference type="SUPFAM" id="SSF56204">
    <property type="entry name" value="Hect, E3 ligase catalytic domain"/>
    <property type="match status" value="1"/>
</dbReference>
<evidence type="ECO:0000256" key="9">
    <source>
        <dbReference type="ARBA" id="ARBA00077267"/>
    </source>
</evidence>
<dbReference type="GO" id="GO:0061630">
    <property type="term" value="F:ubiquitin protein ligase activity"/>
    <property type="evidence" value="ECO:0007669"/>
    <property type="project" value="UniProtKB-EC"/>
</dbReference>
<dbReference type="SMART" id="SM00119">
    <property type="entry name" value="HECTc"/>
    <property type="match status" value="1"/>
</dbReference>
<dbReference type="PANTHER" id="PTHR45700:SF3">
    <property type="entry name" value="UBIQUITIN-PROTEIN LIGASE E3B"/>
    <property type="match status" value="1"/>
</dbReference>
<dbReference type="InterPro" id="IPR044611">
    <property type="entry name" value="E3A/B/C-like"/>
</dbReference>
<evidence type="ECO:0000256" key="8">
    <source>
        <dbReference type="ARBA" id="ARBA00067505"/>
    </source>
</evidence>